<feature type="domain" description="GmrSD restriction endonucleases N-terminal" evidence="1">
    <location>
        <begin position="11"/>
        <end position="225"/>
    </location>
</feature>
<reference evidence="4 5" key="1">
    <citation type="journal article" date="2013" name="Pathog. Dis.">
        <title>Genome sequences of 65 Helicobacter pylori strains isolated from asymptomatic individuals and patients with gastric cancer, peptic ulcer disease, or gastritis.</title>
        <authorList>
            <person name="Blanchard T.G."/>
            <person name="Czinn S.J."/>
            <person name="Correa P."/>
            <person name="Nakazawa T."/>
            <person name="Keelan M."/>
            <person name="Morningstar L."/>
            <person name="Santana-Cruz I."/>
            <person name="Maroo A."/>
            <person name="McCracken C."/>
            <person name="Shefchek K."/>
            <person name="Daugherty S."/>
            <person name="Song Y."/>
            <person name="Fraser C.M."/>
            <person name="Fricke W.F."/>
        </authorList>
    </citation>
    <scope>NUCLEOTIDE SEQUENCE [LARGE SCALE GENOMIC DNA]</scope>
    <source>
        <strain evidence="4 5">Hp P-2</strain>
    </source>
</reference>
<dbReference type="Pfam" id="PF07510">
    <property type="entry name" value="GmrSD_C"/>
    <property type="match status" value="1"/>
</dbReference>
<dbReference type="EMBL" id="AKPJ01000001">
    <property type="protein sequence ID" value="EJB99889.1"/>
    <property type="molecule type" value="Genomic_DNA"/>
</dbReference>
<evidence type="ECO:0000259" key="2">
    <source>
        <dbReference type="Pfam" id="PF07510"/>
    </source>
</evidence>
<evidence type="ECO:0000313" key="4">
    <source>
        <dbReference type="EMBL" id="EJB99889.1"/>
    </source>
</evidence>
<dbReference type="InterPro" id="IPR011089">
    <property type="entry name" value="GmrSD_C"/>
</dbReference>
<evidence type="ECO:0000313" key="5">
    <source>
        <dbReference type="Proteomes" id="UP000004326"/>
    </source>
</evidence>
<name>I9W780_HELPX</name>
<organism evidence="4 5">
    <name type="scientific">Helicobacter pylori Hp P-2</name>
    <dbReference type="NCBI Taxonomy" id="992073"/>
    <lineage>
        <taxon>Bacteria</taxon>
        <taxon>Pseudomonadati</taxon>
        <taxon>Campylobacterota</taxon>
        <taxon>Epsilonproteobacteria</taxon>
        <taxon>Campylobacterales</taxon>
        <taxon>Helicobacteraceae</taxon>
        <taxon>Helicobacter</taxon>
    </lineage>
</organism>
<dbReference type="InterPro" id="IPR043714">
    <property type="entry name" value="DUF5655"/>
</dbReference>
<accession>I9W780</accession>
<evidence type="ECO:0008006" key="6">
    <source>
        <dbReference type="Google" id="ProtNLM"/>
    </source>
</evidence>
<dbReference type="Pfam" id="PF03235">
    <property type="entry name" value="GmrSD_N"/>
    <property type="match status" value="1"/>
</dbReference>
<protein>
    <recommendedName>
        <fullName evidence="6">DUF262 domain-containing protein</fullName>
    </recommendedName>
</protein>
<dbReference type="PANTHER" id="PTHR35149:SF2">
    <property type="entry name" value="DUF262 DOMAIN-CONTAINING PROTEIN"/>
    <property type="match status" value="1"/>
</dbReference>
<dbReference type="RefSeq" id="WP_000642601.1">
    <property type="nucleotide sequence ID" value="NZ_AKPJ01000001.1"/>
</dbReference>
<dbReference type="Proteomes" id="UP000004326">
    <property type="component" value="Unassembled WGS sequence"/>
</dbReference>
<sequence length="714" mass="84675">MKAEATTLLGFFEENQNNQFVIPIYQRVYSWGKEQCKQLWDDIIKTGGNDQIEGHFIGSIVFVHDGIYTTNHSELLIIDGQQRLTTITLLFTALRNHLSDEDEFLEKFSCQKIQNRYLINSDEKGDKKFKLILSEPDRDTLLSLIDKDRRKPSEPSLKIMENFKLFEEWIRKNTDKLETIFKGLDKLMVVEISLERGKDNPQLIFESMNSTGKDLTQTDLIKNYILMGLEPEKQKIFYKKYWRAMEENFKQNETLFNQFVRHYLTIKTREIPNISKVYEAFKRYQQERGIETEVLLQDLQKYCGYFCQIAFKKEADKDLNKALSFLVDLEMDVVYPLLLELYSDYSDGVLSKQDFIPIIYLTESYICRRAVCGLGTNSLNKVFPFVTKKINKDQYLESIKVHFGYLTEKQRFPNNDEFKKLFITIDFYHFKKNQYFFERLENFDTKEPVNTQECTTEHIMPQTLNLEWERDLGENFKAIHEKYLHTIGNLTLTGYNDKYSNKSFQEKRDMEKGFKQSSLKLNQSLKKLESFGEKEIEKRASDLADWALKIWTYPILEAETLEKYKPKKEKKEKKEKEEYKLKKEKKVYDLSSYKFSPHSRELFDILRKEIKALDERVTENFMKHYITYKHDTIFASVVPLKSELTLNLKMDFSELQDEIKEKLKIRDVSHIGHLGIVSKKVKVVEVKLETKENIPYCLGLIRQALEKQMGGRNR</sequence>
<dbReference type="PANTHER" id="PTHR35149">
    <property type="entry name" value="SLL5132 PROTEIN"/>
    <property type="match status" value="1"/>
</dbReference>
<dbReference type="InterPro" id="IPR004919">
    <property type="entry name" value="GmrSD_N"/>
</dbReference>
<gene>
    <name evidence="4" type="ORF">HPHPP2_0601</name>
</gene>
<proteinExistence type="predicted"/>
<feature type="domain" description="DUF5655" evidence="3">
    <location>
        <begin position="598"/>
        <end position="662"/>
    </location>
</feature>
<evidence type="ECO:0000259" key="1">
    <source>
        <dbReference type="Pfam" id="PF03235"/>
    </source>
</evidence>
<dbReference type="AlphaFoldDB" id="I9W780"/>
<comment type="caution">
    <text evidence="4">The sequence shown here is derived from an EMBL/GenBank/DDBJ whole genome shotgun (WGS) entry which is preliminary data.</text>
</comment>
<evidence type="ECO:0000259" key="3">
    <source>
        <dbReference type="Pfam" id="PF18899"/>
    </source>
</evidence>
<dbReference type="PATRIC" id="fig|992073.3.peg.589"/>
<feature type="domain" description="GmrSD restriction endonucleases C-terminal" evidence="2">
    <location>
        <begin position="413"/>
        <end position="546"/>
    </location>
</feature>
<dbReference type="Pfam" id="PF18899">
    <property type="entry name" value="DUF5655"/>
    <property type="match status" value="1"/>
</dbReference>